<dbReference type="Pfam" id="PF07715">
    <property type="entry name" value="Plug"/>
    <property type="match status" value="1"/>
</dbReference>
<evidence type="ECO:0000256" key="3">
    <source>
        <dbReference type="ARBA" id="ARBA00022452"/>
    </source>
</evidence>
<keyword evidence="13" id="KW-0732">Signal</keyword>
<dbReference type="PANTHER" id="PTHR32552:SF81">
    <property type="entry name" value="TONB-DEPENDENT OUTER MEMBRANE RECEPTOR"/>
    <property type="match status" value="1"/>
</dbReference>
<evidence type="ECO:0000256" key="5">
    <source>
        <dbReference type="ARBA" id="ARBA00022692"/>
    </source>
</evidence>
<feature type="chain" id="PRO_5037070541" evidence="13">
    <location>
        <begin position="30"/>
        <end position="806"/>
    </location>
</feature>
<sequence length="806" mass="86717">MTSLQRRHPLHTALLACLLGPGVATGALAQQASDAGAAIGRAGALEEIVVTAQRREENLQSVPIAVTALGAHDIQQLRITNINDLSSLAPNLSITPQGQQTIPALAIRGVVSGTSDNAVDPKVGIYVDGIYVGRSVGAIFDLADIERVEVLRGPQGTLFGRNATAGALSIVTAAPTGEFGLRADASLGSDNARRGKLTLNLPEWRGLRTKLSYLYDEIDGYADNLLGGRNIDLSARAAGFGKLRYADQLGGKEVNALHFAAQYDATERLSIDYRFDYSDSDTVGNPVQIVGPLEDQTGQLWGGVLAFQPLTGGVTNQSTARLDPVANASSVEHVETLGHNLTLTWEASDALTLKSISGWRELDQDPNIFDLTATGGVRFSSAQLFALLGGNIGGALDPAAQPGPNDSFFSLLTARSTEQEQFSQELQLQVSTERYELVTGLFYFEEESPATNVLGVFQPVVDGVVMANPLLDALFGSGTTITEANNDSSAAYAQLTWYLNDSVDLTGGLRYTSDNRELRIDSLAGATGAVFGPGDYQVDYEELTYTGTITWRPTADITTYAKVSTGYVSGGLLSGIPYEPETLTSYELGFKSQLLENRLRLNLAAFYSDYEDLQIQAFLNGRQFFDNAGKASIEGAEAELEWLPADGLTLTASVGYTHHSYDEYFQRSADNTFVDITDDVSQQFVPKTTGRLSAQYYAPTFGNGMQAFGRVDGVYQGDTMLTANTLRDPEGQLSSLNDARELAGYWRVGARLGLAGIRLGDAELTASLYGDNLLDEDYYPNANTAFALTRMYARGRTYGLELTLDL</sequence>
<dbReference type="PROSITE" id="PS52016">
    <property type="entry name" value="TONB_DEPENDENT_REC_3"/>
    <property type="match status" value="1"/>
</dbReference>
<evidence type="ECO:0000256" key="6">
    <source>
        <dbReference type="ARBA" id="ARBA00023004"/>
    </source>
</evidence>
<accession>A0A939DCW0</accession>
<keyword evidence="9 11" id="KW-0472">Membrane</keyword>
<comment type="caution">
    <text evidence="16">The sequence shown here is derived from an EMBL/GenBank/DDBJ whole genome shotgun (WGS) entry which is preliminary data.</text>
</comment>
<keyword evidence="6" id="KW-0408">Iron</keyword>
<feature type="domain" description="TonB-dependent receptor plug" evidence="15">
    <location>
        <begin position="59"/>
        <end position="167"/>
    </location>
</feature>
<evidence type="ECO:0000256" key="11">
    <source>
        <dbReference type="PROSITE-ProRule" id="PRU01360"/>
    </source>
</evidence>
<keyword evidence="5 11" id="KW-0812">Transmembrane</keyword>
<keyword evidence="8 12" id="KW-0798">TonB box</keyword>
<evidence type="ECO:0000256" key="4">
    <source>
        <dbReference type="ARBA" id="ARBA00022496"/>
    </source>
</evidence>
<keyword evidence="4" id="KW-0410">Iron transport</keyword>
<name>A0A939DCW0_9GAMM</name>
<comment type="similarity">
    <text evidence="11 12">Belongs to the TonB-dependent receptor family.</text>
</comment>
<keyword evidence="2 11" id="KW-0813">Transport</keyword>
<dbReference type="PANTHER" id="PTHR32552">
    <property type="entry name" value="FERRICHROME IRON RECEPTOR-RELATED"/>
    <property type="match status" value="1"/>
</dbReference>
<keyword evidence="17" id="KW-1185">Reference proteome</keyword>
<dbReference type="RefSeq" id="WP_206559343.1">
    <property type="nucleotide sequence ID" value="NZ_JAFKCZ010000003.1"/>
</dbReference>
<proteinExistence type="inferred from homology"/>
<evidence type="ECO:0000256" key="8">
    <source>
        <dbReference type="ARBA" id="ARBA00023077"/>
    </source>
</evidence>
<evidence type="ECO:0000256" key="12">
    <source>
        <dbReference type="RuleBase" id="RU003357"/>
    </source>
</evidence>
<dbReference type="InterPro" id="IPR012910">
    <property type="entry name" value="Plug_dom"/>
</dbReference>
<evidence type="ECO:0000259" key="14">
    <source>
        <dbReference type="Pfam" id="PF00593"/>
    </source>
</evidence>
<organism evidence="16 17">
    <name type="scientific">Parahaliea mediterranea</name>
    <dbReference type="NCBI Taxonomy" id="651086"/>
    <lineage>
        <taxon>Bacteria</taxon>
        <taxon>Pseudomonadati</taxon>
        <taxon>Pseudomonadota</taxon>
        <taxon>Gammaproteobacteria</taxon>
        <taxon>Cellvibrionales</taxon>
        <taxon>Halieaceae</taxon>
        <taxon>Parahaliea</taxon>
    </lineage>
</organism>
<dbReference type="Proteomes" id="UP000664303">
    <property type="component" value="Unassembled WGS sequence"/>
</dbReference>
<dbReference type="EMBL" id="JAFKCZ010000003">
    <property type="protein sequence ID" value="MBN7795905.1"/>
    <property type="molecule type" value="Genomic_DNA"/>
</dbReference>
<evidence type="ECO:0000256" key="13">
    <source>
        <dbReference type="SAM" id="SignalP"/>
    </source>
</evidence>
<dbReference type="InterPro" id="IPR039426">
    <property type="entry name" value="TonB-dep_rcpt-like"/>
</dbReference>
<evidence type="ECO:0000313" key="17">
    <source>
        <dbReference type="Proteomes" id="UP000664303"/>
    </source>
</evidence>
<evidence type="ECO:0000313" key="16">
    <source>
        <dbReference type="EMBL" id="MBN7795905.1"/>
    </source>
</evidence>
<dbReference type="Gene3D" id="2.40.170.20">
    <property type="entry name" value="TonB-dependent receptor, beta-barrel domain"/>
    <property type="match status" value="1"/>
</dbReference>
<dbReference type="GO" id="GO:0009279">
    <property type="term" value="C:cell outer membrane"/>
    <property type="evidence" value="ECO:0007669"/>
    <property type="project" value="UniProtKB-SubCell"/>
</dbReference>
<evidence type="ECO:0000256" key="1">
    <source>
        <dbReference type="ARBA" id="ARBA00004571"/>
    </source>
</evidence>
<keyword evidence="16" id="KW-0675">Receptor</keyword>
<dbReference type="InterPro" id="IPR000531">
    <property type="entry name" value="Beta-barrel_TonB"/>
</dbReference>
<dbReference type="AlphaFoldDB" id="A0A939DCW0"/>
<evidence type="ECO:0000259" key="15">
    <source>
        <dbReference type="Pfam" id="PF07715"/>
    </source>
</evidence>
<dbReference type="Pfam" id="PF00593">
    <property type="entry name" value="TonB_dep_Rec_b-barrel"/>
    <property type="match status" value="1"/>
</dbReference>
<evidence type="ECO:0000256" key="9">
    <source>
        <dbReference type="ARBA" id="ARBA00023136"/>
    </source>
</evidence>
<dbReference type="SUPFAM" id="SSF56935">
    <property type="entry name" value="Porins"/>
    <property type="match status" value="1"/>
</dbReference>
<keyword evidence="7" id="KW-0406">Ion transport</keyword>
<evidence type="ECO:0000256" key="7">
    <source>
        <dbReference type="ARBA" id="ARBA00023065"/>
    </source>
</evidence>
<evidence type="ECO:0000256" key="10">
    <source>
        <dbReference type="ARBA" id="ARBA00023237"/>
    </source>
</evidence>
<dbReference type="GO" id="GO:0006826">
    <property type="term" value="P:iron ion transport"/>
    <property type="evidence" value="ECO:0007669"/>
    <property type="project" value="UniProtKB-KW"/>
</dbReference>
<keyword evidence="3 11" id="KW-1134">Transmembrane beta strand</keyword>
<feature type="signal peptide" evidence="13">
    <location>
        <begin position="1"/>
        <end position="29"/>
    </location>
</feature>
<reference evidence="16" key="1">
    <citation type="submission" date="2021-02" db="EMBL/GenBank/DDBJ databases">
        <title>PHA producing bacteria isolated from coastal sediment in Guangdong, Shenzhen.</title>
        <authorList>
            <person name="Zheng W."/>
            <person name="Yu S."/>
            <person name="Huang Y."/>
        </authorList>
    </citation>
    <scope>NUCLEOTIDE SEQUENCE</scope>
    <source>
        <strain evidence="16">TN14-10</strain>
    </source>
</reference>
<keyword evidence="10 11" id="KW-0998">Cell outer membrane</keyword>
<protein>
    <submittedName>
        <fullName evidence="16">TonB-dependent receptor</fullName>
    </submittedName>
</protein>
<evidence type="ECO:0000256" key="2">
    <source>
        <dbReference type="ARBA" id="ARBA00022448"/>
    </source>
</evidence>
<comment type="subcellular location">
    <subcellularLocation>
        <location evidence="1 11">Cell outer membrane</location>
        <topology evidence="1 11">Multi-pass membrane protein</topology>
    </subcellularLocation>
</comment>
<dbReference type="InterPro" id="IPR036942">
    <property type="entry name" value="Beta-barrel_TonB_sf"/>
</dbReference>
<feature type="domain" description="TonB-dependent receptor-like beta-barrel" evidence="14">
    <location>
        <begin position="315"/>
        <end position="773"/>
    </location>
</feature>
<gene>
    <name evidence="16" type="ORF">JYP50_04855</name>
</gene>